<sequence>MRSSAVIKQLAITDFPAVQQDKPELHVWDVRDSKSFAEGHIVGAVNRPIEHLDASTLAGIPQGEPVYVLCGGGTKAGRAVTILEALDPTRDYVELKGGTRGAKAAGWPIVSEA</sequence>
<gene>
    <name evidence="2" type="ORF">HYN46_12270</name>
</gene>
<dbReference type="Proteomes" id="UP000253940">
    <property type="component" value="Chromosome"/>
</dbReference>
<dbReference type="SMART" id="SM00450">
    <property type="entry name" value="RHOD"/>
    <property type="match status" value="1"/>
</dbReference>
<dbReference type="PROSITE" id="PS50206">
    <property type="entry name" value="RHODANESE_3"/>
    <property type="match status" value="1"/>
</dbReference>
<reference evidence="2 3" key="1">
    <citation type="submission" date="2018-07" db="EMBL/GenBank/DDBJ databases">
        <title>Genome sequencing of Moraxellaceae gen. HYN0046.</title>
        <authorList>
            <person name="Kim M."/>
            <person name="Yi H."/>
        </authorList>
    </citation>
    <scope>NUCLEOTIDE SEQUENCE [LARGE SCALE GENOMIC DNA]</scope>
    <source>
        <strain evidence="2 3">HYN0046</strain>
    </source>
</reference>
<accession>A0A345PBM4</accession>
<dbReference type="InterPro" id="IPR036873">
    <property type="entry name" value="Rhodanese-like_dom_sf"/>
</dbReference>
<dbReference type="OrthoDB" id="9814704at2"/>
<dbReference type="Gene3D" id="3.40.250.10">
    <property type="entry name" value="Rhodanese-like domain"/>
    <property type="match status" value="1"/>
</dbReference>
<feature type="domain" description="Rhodanese" evidence="1">
    <location>
        <begin position="21"/>
        <end position="111"/>
    </location>
</feature>
<evidence type="ECO:0000313" key="3">
    <source>
        <dbReference type="Proteomes" id="UP000253940"/>
    </source>
</evidence>
<proteinExistence type="predicted"/>
<dbReference type="SUPFAM" id="SSF52821">
    <property type="entry name" value="Rhodanese/Cell cycle control phosphatase"/>
    <property type="match status" value="1"/>
</dbReference>
<evidence type="ECO:0000259" key="1">
    <source>
        <dbReference type="PROSITE" id="PS50206"/>
    </source>
</evidence>
<organism evidence="2 3">
    <name type="scientific">Aquirhabdus parva</name>
    <dbReference type="NCBI Taxonomy" id="2283318"/>
    <lineage>
        <taxon>Bacteria</taxon>
        <taxon>Pseudomonadati</taxon>
        <taxon>Pseudomonadota</taxon>
        <taxon>Gammaproteobacteria</taxon>
        <taxon>Moraxellales</taxon>
        <taxon>Moraxellaceae</taxon>
        <taxon>Aquirhabdus</taxon>
    </lineage>
</organism>
<name>A0A345PBM4_9GAMM</name>
<dbReference type="AlphaFoldDB" id="A0A345PBM4"/>
<dbReference type="Pfam" id="PF00581">
    <property type="entry name" value="Rhodanese"/>
    <property type="match status" value="1"/>
</dbReference>
<keyword evidence="3" id="KW-1185">Reference proteome</keyword>
<dbReference type="CDD" id="cd00158">
    <property type="entry name" value="RHOD"/>
    <property type="match status" value="1"/>
</dbReference>
<dbReference type="InterPro" id="IPR001763">
    <property type="entry name" value="Rhodanese-like_dom"/>
</dbReference>
<protein>
    <submittedName>
        <fullName evidence="2">Rhodanese-like domain-containing protein</fullName>
    </submittedName>
</protein>
<evidence type="ECO:0000313" key="2">
    <source>
        <dbReference type="EMBL" id="AXI04683.1"/>
    </source>
</evidence>
<dbReference type="KEGG" id="mbah:HYN46_12270"/>
<dbReference type="EMBL" id="CP031222">
    <property type="protein sequence ID" value="AXI04683.1"/>
    <property type="molecule type" value="Genomic_DNA"/>
</dbReference>